<dbReference type="PANTHER" id="PTHR10997:SF8">
    <property type="entry name" value="EXPORTIN-2"/>
    <property type="match status" value="1"/>
</dbReference>
<dbReference type="KEGG" id="mng:MNEG_7711"/>
<dbReference type="GO" id="GO:0006611">
    <property type="term" value="P:protein export from nucleus"/>
    <property type="evidence" value="ECO:0007669"/>
    <property type="project" value="TreeGrafter"/>
</dbReference>
<name>A0A0D2JM20_9CHLO</name>
<dbReference type="PROSITE" id="PS50166">
    <property type="entry name" value="IMPORTIN_B_NT"/>
    <property type="match status" value="1"/>
</dbReference>
<organism evidence="8 9">
    <name type="scientific">Monoraphidium neglectum</name>
    <dbReference type="NCBI Taxonomy" id="145388"/>
    <lineage>
        <taxon>Eukaryota</taxon>
        <taxon>Viridiplantae</taxon>
        <taxon>Chlorophyta</taxon>
        <taxon>core chlorophytes</taxon>
        <taxon>Chlorophyceae</taxon>
        <taxon>CS clade</taxon>
        <taxon>Sphaeropleales</taxon>
        <taxon>Selenastraceae</taxon>
        <taxon>Monoraphidium</taxon>
    </lineage>
</organism>
<dbReference type="SUPFAM" id="SSF48371">
    <property type="entry name" value="ARM repeat"/>
    <property type="match status" value="1"/>
</dbReference>
<evidence type="ECO:0000256" key="2">
    <source>
        <dbReference type="ARBA" id="ARBA00004496"/>
    </source>
</evidence>
<keyword evidence="9" id="KW-1185">Reference proteome</keyword>
<dbReference type="Gene3D" id="1.25.10.10">
    <property type="entry name" value="Leucine-rich Repeat Variant"/>
    <property type="match status" value="1"/>
</dbReference>
<gene>
    <name evidence="8" type="ORF">MNEG_7711</name>
</gene>
<dbReference type="OrthoDB" id="3268246at2759"/>
<evidence type="ECO:0000313" key="8">
    <source>
        <dbReference type="EMBL" id="KIZ00248.1"/>
    </source>
</evidence>
<feature type="domain" description="Importin N-terminal" evidence="7">
    <location>
        <begin position="22"/>
        <end position="80"/>
    </location>
</feature>
<dbReference type="PANTHER" id="PTHR10997">
    <property type="entry name" value="IMPORTIN-7, 8, 11"/>
    <property type="match status" value="1"/>
</dbReference>
<evidence type="ECO:0000256" key="5">
    <source>
        <dbReference type="ARBA" id="ARBA00022927"/>
    </source>
</evidence>
<sequence>MDGQVAQLAGVFARTVANDRVVAAGDALGLDIRLAAAVTFKNLVKYRWVPTEVAQEAGTQPIPNGEKDQIRQLLTGLMLSTPQLVRAQLSEALAIISGHDFPGRWPTLLPELVSRLQTDDLGTINGVAATANSIFKRYRNQIGNDALVAELAASQDVFAAPALEALQKISKLVPQLAAQGQGDQLRLAVGTLRLLCRIFFSLNSPGLTPLFESQLDAWMGEFHSFLGLQEGPGLAESDPTKEAPLDGLKAAVCANINLFMEMNEEEFERFMQTFVTDVWHLLTSVSGRSGQDNLAMAATRFLTTVARSVHHKLFAEAAVLQQVCESIVLPNLMVREDDEEMFEMNPVEYIRRDAEGSDADTRRRAAADLLKALSEKYEGQVRLPRGFRPAPARRACL</sequence>
<evidence type="ECO:0000256" key="3">
    <source>
        <dbReference type="ARBA" id="ARBA00022448"/>
    </source>
</evidence>
<evidence type="ECO:0000256" key="1">
    <source>
        <dbReference type="ARBA" id="ARBA00004123"/>
    </source>
</evidence>
<accession>A0A0D2JM20</accession>
<dbReference type="InterPro" id="IPR011989">
    <property type="entry name" value="ARM-like"/>
</dbReference>
<dbReference type="STRING" id="145388.A0A0D2JM20"/>
<dbReference type="Pfam" id="PF08506">
    <property type="entry name" value="Cse1"/>
    <property type="match status" value="1"/>
</dbReference>
<keyword evidence="3" id="KW-0813">Transport</keyword>
<dbReference type="InterPro" id="IPR001494">
    <property type="entry name" value="Importin-beta_N"/>
</dbReference>
<comment type="subcellular location">
    <subcellularLocation>
        <location evidence="2">Cytoplasm</location>
    </subcellularLocation>
    <subcellularLocation>
        <location evidence="1">Nucleus</location>
    </subcellularLocation>
</comment>
<evidence type="ECO:0000259" key="7">
    <source>
        <dbReference type="PROSITE" id="PS50166"/>
    </source>
</evidence>
<dbReference type="AlphaFoldDB" id="A0A0D2JM20"/>
<dbReference type="Proteomes" id="UP000054498">
    <property type="component" value="Unassembled WGS sequence"/>
</dbReference>
<dbReference type="GeneID" id="25740587"/>
<proteinExistence type="predicted"/>
<dbReference type="GO" id="GO:0006606">
    <property type="term" value="P:protein import into nucleus"/>
    <property type="evidence" value="ECO:0007669"/>
    <property type="project" value="TreeGrafter"/>
</dbReference>
<dbReference type="GO" id="GO:0005635">
    <property type="term" value="C:nuclear envelope"/>
    <property type="evidence" value="ECO:0007669"/>
    <property type="project" value="TreeGrafter"/>
</dbReference>
<dbReference type="GO" id="GO:0031267">
    <property type="term" value="F:small GTPase binding"/>
    <property type="evidence" value="ECO:0007669"/>
    <property type="project" value="InterPro"/>
</dbReference>
<reference evidence="8 9" key="1">
    <citation type="journal article" date="2013" name="BMC Genomics">
        <title>Reconstruction of the lipid metabolism for the microalga Monoraphidium neglectum from its genome sequence reveals characteristics suitable for biofuel production.</title>
        <authorList>
            <person name="Bogen C."/>
            <person name="Al-Dilaimi A."/>
            <person name="Albersmeier A."/>
            <person name="Wichmann J."/>
            <person name="Grundmann M."/>
            <person name="Rupp O."/>
            <person name="Lauersen K.J."/>
            <person name="Blifernez-Klassen O."/>
            <person name="Kalinowski J."/>
            <person name="Goesmann A."/>
            <person name="Mussgnug J.H."/>
            <person name="Kruse O."/>
        </authorList>
    </citation>
    <scope>NUCLEOTIDE SEQUENCE [LARGE SCALE GENOMIC DNA]</scope>
    <source>
        <strain evidence="8 9">SAG 48.87</strain>
    </source>
</reference>
<keyword evidence="5" id="KW-0653">Protein transport</keyword>
<evidence type="ECO:0000256" key="4">
    <source>
        <dbReference type="ARBA" id="ARBA00022490"/>
    </source>
</evidence>
<evidence type="ECO:0000313" key="9">
    <source>
        <dbReference type="Proteomes" id="UP000054498"/>
    </source>
</evidence>
<dbReference type="InterPro" id="IPR013713">
    <property type="entry name" value="XPO2_central"/>
</dbReference>
<dbReference type="RefSeq" id="XP_013899267.1">
    <property type="nucleotide sequence ID" value="XM_014043813.1"/>
</dbReference>
<dbReference type="EMBL" id="KK101611">
    <property type="protein sequence ID" value="KIZ00248.1"/>
    <property type="molecule type" value="Genomic_DNA"/>
</dbReference>
<dbReference type="Pfam" id="PF03810">
    <property type="entry name" value="IBN_N"/>
    <property type="match status" value="1"/>
</dbReference>
<dbReference type="InterPro" id="IPR016024">
    <property type="entry name" value="ARM-type_fold"/>
</dbReference>
<keyword evidence="6" id="KW-0539">Nucleus</keyword>
<evidence type="ECO:0000256" key="6">
    <source>
        <dbReference type="ARBA" id="ARBA00023242"/>
    </source>
</evidence>
<dbReference type="GO" id="GO:0005829">
    <property type="term" value="C:cytosol"/>
    <property type="evidence" value="ECO:0007669"/>
    <property type="project" value="TreeGrafter"/>
</dbReference>
<keyword evidence="4" id="KW-0963">Cytoplasm</keyword>
<dbReference type="GO" id="GO:0005049">
    <property type="term" value="F:nuclear export signal receptor activity"/>
    <property type="evidence" value="ECO:0007669"/>
    <property type="project" value="TreeGrafter"/>
</dbReference>
<protein>
    <submittedName>
        <fullName evidence="8">Putative Exportin-2</fullName>
    </submittedName>
</protein>